<dbReference type="EMBL" id="JAUSUG010000008">
    <property type="protein sequence ID" value="MDQ0254975.1"/>
    <property type="molecule type" value="Genomic_DNA"/>
</dbReference>
<comment type="caution">
    <text evidence="1">The sequence shown here is derived from an EMBL/GenBank/DDBJ whole genome shotgun (WGS) entry which is preliminary data.</text>
</comment>
<sequence length="311" mass="36854">MAQLVKLSNYISRYETDIYRYPSHFVRLKKERWGNLVQEWNSRQKIDSLQSKFCADETEVKSKFKGKFKKWFSGSKDLDTWEEDPPREKFLPKSQLHEAFMEEIFHFQLNWASSTFSEISHLNNKYYNDSLLSHLLKELPDSFFIFYEPVFVLRKASVDLDIIILTPSEVWLLTPLTGNNHNIFHSHSERFWIKRDGENQEKVIHPFVSLKRMVTVIKEILVECELDIPIRMGVIAKDSFIDINASQQRVKLIDKRTFQDWQRTLKKIVTPIKHQQLKAANILLRNCKTNSEWRDSMGTENGTIEGSERKH</sequence>
<evidence type="ECO:0000313" key="1">
    <source>
        <dbReference type="EMBL" id="MDQ0254975.1"/>
    </source>
</evidence>
<protein>
    <recommendedName>
        <fullName evidence="3">NERD domain-containing protein</fullName>
    </recommendedName>
</protein>
<dbReference type="RefSeq" id="WP_307325703.1">
    <property type="nucleotide sequence ID" value="NZ_JAUSUG010000008.1"/>
</dbReference>
<organism evidence="1 2">
    <name type="scientific">Evansella vedderi</name>
    <dbReference type="NCBI Taxonomy" id="38282"/>
    <lineage>
        <taxon>Bacteria</taxon>
        <taxon>Bacillati</taxon>
        <taxon>Bacillota</taxon>
        <taxon>Bacilli</taxon>
        <taxon>Bacillales</taxon>
        <taxon>Bacillaceae</taxon>
        <taxon>Evansella</taxon>
    </lineage>
</organism>
<reference evidence="1 2" key="1">
    <citation type="submission" date="2023-07" db="EMBL/GenBank/DDBJ databases">
        <title>Genomic Encyclopedia of Type Strains, Phase IV (KMG-IV): sequencing the most valuable type-strain genomes for metagenomic binning, comparative biology and taxonomic classification.</title>
        <authorList>
            <person name="Goeker M."/>
        </authorList>
    </citation>
    <scope>NUCLEOTIDE SEQUENCE [LARGE SCALE GENOMIC DNA]</scope>
    <source>
        <strain evidence="1 2">DSM 9768</strain>
    </source>
</reference>
<gene>
    <name evidence="1" type="ORF">J2S74_002357</name>
</gene>
<evidence type="ECO:0000313" key="2">
    <source>
        <dbReference type="Proteomes" id="UP001230005"/>
    </source>
</evidence>
<evidence type="ECO:0008006" key="3">
    <source>
        <dbReference type="Google" id="ProtNLM"/>
    </source>
</evidence>
<proteinExistence type="predicted"/>
<accession>A0ABT9ZVK1</accession>
<dbReference type="Proteomes" id="UP001230005">
    <property type="component" value="Unassembled WGS sequence"/>
</dbReference>
<keyword evidence="2" id="KW-1185">Reference proteome</keyword>
<name>A0ABT9ZVK1_9BACI</name>